<proteinExistence type="predicted"/>
<sequence>MSKVKQLKSAEFPFFISLDVGYLQLMGGNLDKNRFKVSSLAYSKLPLDALQKGEIVQKELLGGMIRKLMASGQPKSIKSNFICLNIPDEFVFSKFLTLPEIKSDELEATVFFKIKDFLPYKAEELYLDWQVLKDGSNNLELSVVAVKRSILDSYLGVFKIANIFPQAFEPESFSLARLATFGTLDPCLIIYFNTHKVSFCFAQRGVVLLNTTLNYHESGVSEQEIFDQLSKSAKYWQASFGNKKLIKKVFFGGLIRNELMLKSLVKEHFGLQLEKLPLPVIVPPNMSLDQTVRLTPLFGLSFSPMLSSERGKKITLIPKDLREKRKAYGFKKRFKGLLKATILFLWGFVALYAFFSWSSYFNLEKTKAALSGWEKIVFRPRQMLLEKEAALFNQKVAIIEGVQGKRTKISPKLRSFIKEIPPGIVISSFNFVSSNNSFKIEGQANSREDLLFLEKSLSKMGEVNIPLSSFEQSDQPKFTLTLELRN</sequence>
<dbReference type="Proteomes" id="UP000230093">
    <property type="component" value="Unassembled WGS sequence"/>
</dbReference>
<evidence type="ECO:0008006" key="4">
    <source>
        <dbReference type="Google" id="ProtNLM"/>
    </source>
</evidence>
<feature type="transmembrane region" description="Helical" evidence="1">
    <location>
        <begin position="336"/>
        <end position="357"/>
    </location>
</feature>
<comment type="caution">
    <text evidence="2">The sequence shown here is derived from an EMBL/GenBank/DDBJ whole genome shotgun (WGS) entry which is preliminary data.</text>
</comment>
<dbReference type="PANTHER" id="PTHR32432:SF3">
    <property type="entry name" value="ETHANOLAMINE UTILIZATION PROTEIN EUTJ"/>
    <property type="match status" value="1"/>
</dbReference>
<keyword evidence="1" id="KW-1133">Transmembrane helix</keyword>
<evidence type="ECO:0000256" key="1">
    <source>
        <dbReference type="SAM" id="Phobius"/>
    </source>
</evidence>
<dbReference type="InterPro" id="IPR043129">
    <property type="entry name" value="ATPase_NBD"/>
</dbReference>
<keyword evidence="1" id="KW-0812">Transmembrane</keyword>
<accession>A0A2H0W8X5</accession>
<dbReference type="Gene3D" id="3.30.420.40">
    <property type="match status" value="2"/>
</dbReference>
<evidence type="ECO:0000313" key="3">
    <source>
        <dbReference type="Proteomes" id="UP000230093"/>
    </source>
</evidence>
<dbReference type="InterPro" id="IPR005883">
    <property type="entry name" value="PilM"/>
</dbReference>
<dbReference type="Gene3D" id="3.30.1490.300">
    <property type="match status" value="1"/>
</dbReference>
<dbReference type="AlphaFoldDB" id="A0A2H0W8X5"/>
<reference evidence="3" key="1">
    <citation type="submission" date="2017-09" db="EMBL/GenBank/DDBJ databases">
        <title>Depth-based differentiation of microbial function through sediment-hosted aquifers and enrichment of novel symbionts in the deep terrestrial subsurface.</title>
        <authorList>
            <person name="Probst A.J."/>
            <person name="Ladd B."/>
            <person name="Jarett J.K."/>
            <person name="Geller-Mcgrath D.E."/>
            <person name="Sieber C.M.K."/>
            <person name="Emerson J.B."/>
            <person name="Anantharaman K."/>
            <person name="Thomas B.C."/>
            <person name="Malmstrom R."/>
            <person name="Stieglmeier M."/>
            <person name="Klingl A."/>
            <person name="Woyke T."/>
            <person name="Ryan C.M."/>
            <person name="Banfield J.F."/>
        </authorList>
    </citation>
    <scope>NUCLEOTIDE SEQUENCE [LARGE SCALE GENOMIC DNA]</scope>
</reference>
<dbReference type="InterPro" id="IPR050696">
    <property type="entry name" value="FtsA/MreB"/>
</dbReference>
<gene>
    <name evidence="2" type="ORF">COT75_04100</name>
</gene>
<protein>
    <recommendedName>
        <fullName evidence="4">GspL periplasmic domain-containing protein</fullName>
    </recommendedName>
</protein>
<dbReference type="Pfam" id="PF11104">
    <property type="entry name" value="PilM_2"/>
    <property type="match status" value="1"/>
</dbReference>
<dbReference type="EMBL" id="PEZT01000023">
    <property type="protein sequence ID" value="PIS09015.1"/>
    <property type="molecule type" value="Genomic_DNA"/>
</dbReference>
<name>A0A2H0W8X5_9BACT</name>
<evidence type="ECO:0000313" key="2">
    <source>
        <dbReference type="EMBL" id="PIS09015.1"/>
    </source>
</evidence>
<organism evidence="2 3">
    <name type="scientific">Candidatus Beckwithbacteria bacterium CG10_big_fil_rev_8_21_14_0_10_34_10</name>
    <dbReference type="NCBI Taxonomy" id="1974495"/>
    <lineage>
        <taxon>Bacteria</taxon>
        <taxon>Candidatus Beckwithiibacteriota</taxon>
    </lineage>
</organism>
<dbReference type="PANTHER" id="PTHR32432">
    <property type="entry name" value="CELL DIVISION PROTEIN FTSA-RELATED"/>
    <property type="match status" value="1"/>
</dbReference>
<keyword evidence="1" id="KW-0472">Membrane</keyword>
<dbReference type="SUPFAM" id="SSF53067">
    <property type="entry name" value="Actin-like ATPase domain"/>
    <property type="match status" value="1"/>
</dbReference>